<dbReference type="Pfam" id="PF12831">
    <property type="entry name" value="FAD_oxidored"/>
    <property type="match status" value="1"/>
</dbReference>
<evidence type="ECO:0000313" key="8">
    <source>
        <dbReference type="EMBL" id="QOV90547.1"/>
    </source>
</evidence>
<evidence type="ECO:0000256" key="4">
    <source>
        <dbReference type="ARBA" id="ARBA00023004"/>
    </source>
</evidence>
<dbReference type="RefSeq" id="WP_206293636.1">
    <property type="nucleotide sequence ID" value="NZ_CP063458.1"/>
</dbReference>
<sequence>MTSIRSLVSALAVAAFIAVWSVTSPSAMSADAAATQSPNLKFYYPLPPVTDPKPIDVDVCVYGGTSGGVTAAIQASRMGKKAVVVEFGIHVGGLTTGGLSATDGGSAAGGLAREFYGRVGSLAGFRPAKAEQVMLDMLKEANVPVLFEHRLVSVTKDGKDITSIKCENGVVINAKMFIDATYEGDLFAAAGCSFHVGREANHVYNETINGVQPGKKTHQFVKDVDPYVVPGDPKSGLLWGISPTGPGEKGAGDNLIQAYNFRMQFEKGGLPFVKPNGYDAKRYELLLRYIQAGGGPGVYPHPGDNNNNGAFSTDHIGLNYEWPDGDGNFRANRNEEAYFKKLYETREKIYQDHINYQMGLVWFLCNDERVPREIRDKIGEWGMARHSFEATGGWPHQLYIREGRRLLGELVMTEHHCRGAQVVDDSVGLAQYTMDSHNTQRYVVIDPKTNKAVVRNEGDVQVGIPGPYPVAYRAIVPKADEIANLLVPVCLSSSHIAYGSIRMEPVFMVLGQSAATAACMAIDDKSSVQQVPYEKLKERLLADKQMLVWTGPKRTTPAVGSVAVDKLPGLVMDDAAATFVGDWGTGHGPGFVGDGYRHDSDVDKGTKTATFAIPVKTAGKYEVRISYAANNNRATNAPVKISGFAGGESKMIKVDQKKLPPIDKLFLSLGSYEFAAGSTATIVISTEGTNGHVIADAVQLLPQ</sequence>
<dbReference type="Pfam" id="PF25275">
    <property type="entry name" value="Golvesin_C"/>
    <property type="match status" value="1"/>
</dbReference>
<dbReference type="PANTHER" id="PTHR43498:SF1">
    <property type="entry name" value="COB--COM HETERODISULFIDE REDUCTASE IRON-SULFUR SUBUNIT A"/>
    <property type="match status" value="1"/>
</dbReference>
<feature type="domain" description="Golvesin/Xly CBD-like" evidence="7">
    <location>
        <begin position="573"/>
        <end position="700"/>
    </location>
</feature>
<keyword evidence="5" id="KW-0411">Iron-sulfur</keyword>
<evidence type="ECO:0000256" key="5">
    <source>
        <dbReference type="ARBA" id="ARBA00023014"/>
    </source>
</evidence>
<protein>
    <submittedName>
        <fullName evidence="8">FAD-dependent oxidoreductase</fullName>
    </submittedName>
</protein>
<keyword evidence="1" id="KW-0004">4Fe-4S</keyword>
<dbReference type="Gene3D" id="3.50.50.60">
    <property type="entry name" value="FAD/NAD(P)-binding domain"/>
    <property type="match status" value="1"/>
</dbReference>
<evidence type="ECO:0000259" key="7">
    <source>
        <dbReference type="Pfam" id="PF25275"/>
    </source>
</evidence>
<evidence type="ECO:0000256" key="2">
    <source>
        <dbReference type="ARBA" id="ARBA00022723"/>
    </source>
</evidence>
<dbReference type="SUPFAM" id="SSF51905">
    <property type="entry name" value="FAD/NAD(P)-binding domain"/>
    <property type="match status" value="1"/>
</dbReference>
<evidence type="ECO:0000256" key="3">
    <source>
        <dbReference type="ARBA" id="ARBA00023002"/>
    </source>
</evidence>
<keyword evidence="9" id="KW-1185">Reference proteome</keyword>
<keyword evidence="3" id="KW-0560">Oxidoreductase</keyword>
<dbReference type="PANTHER" id="PTHR43498">
    <property type="entry name" value="FERREDOXIN:COB-COM HETERODISULFIDE REDUCTASE SUBUNIT A"/>
    <property type="match status" value="1"/>
</dbReference>
<keyword evidence="4" id="KW-0408">Iron</keyword>
<feature type="signal peptide" evidence="6">
    <location>
        <begin position="1"/>
        <end position="29"/>
    </location>
</feature>
<dbReference type="InterPro" id="IPR033803">
    <property type="entry name" value="CBD-like_Golvesin-Xly"/>
</dbReference>
<reference evidence="8 9" key="1">
    <citation type="submission" date="2020-10" db="EMBL/GenBank/DDBJ databases">
        <title>Wide distribution of Phycisphaera-like planctomycetes from WD2101 soil group in peatlands and genome analysis of the first cultivated representative.</title>
        <authorList>
            <person name="Dedysh S.N."/>
            <person name="Beletsky A.V."/>
            <person name="Ivanova A."/>
            <person name="Kulichevskaya I.S."/>
            <person name="Suzina N.E."/>
            <person name="Philippov D.A."/>
            <person name="Rakitin A.L."/>
            <person name="Mardanov A.V."/>
            <person name="Ravin N.V."/>
        </authorList>
    </citation>
    <scope>NUCLEOTIDE SEQUENCE [LARGE SCALE GENOMIC DNA]</scope>
    <source>
        <strain evidence="8 9">M1803</strain>
    </source>
</reference>
<dbReference type="InterPro" id="IPR039650">
    <property type="entry name" value="HdrA-like"/>
</dbReference>
<gene>
    <name evidence="8" type="ORF">IPV69_04040</name>
</gene>
<keyword evidence="6" id="KW-0732">Signal</keyword>
<dbReference type="EMBL" id="CP063458">
    <property type="protein sequence ID" value="QOV90547.1"/>
    <property type="molecule type" value="Genomic_DNA"/>
</dbReference>
<proteinExistence type="predicted"/>
<dbReference type="InterPro" id="IPR036188">
    <property type="entry name" value="FAD/NAD-bd_sf"/>
</dbReference>
<organism evidence="8 9">
    <name type="scientific">Humisphaera borealis</name>
    <dbReference type="NCBI Taxonomy" id="2807512"/>
    <lineage>
        <taxon>Bacteria</taxon>
        <taxon>Pseudomonadati</taxon>
        <taxon>Planctomycetota</taxon>
        <taxon>Phycisphaerae</taxon>
        <taxon>Tepidisphaerales</taxon>
        <taxon>Tepidisphaeraceae</taxon>
        <taxon>Humisphaera</taxon>
    </lineage>
</organism>
<dbReference type="GO" id="GO:0016491">
    <property type="term" value="F:oxidoreductase activity"/>
    <property type="evidence" value="ECO:0007669"/>
    <property type="project" value="UniProtKB-KW"/>
</dbReference>
<evidence type="ECO:0000256" key="6">
    <source>
        <dbReference type="SAM" id="SignalP"/>
    </source>
</evidence>
<feature type="chain" id="PRO_5034699972" evidence="6">
    <location>
        <begin position="30"/>
        <end position="703"/>
    </location>
</feature>
<dbReference type="GO" id="GO:0051539">
    <property type="term" value="F:4 iron, 4 sulfur cluster binding"/>
    <property type="evidence" value="ECO:0007669"/>
    <property type="project" value="UniProtKB-KW"/>
</dbReference>
<evidence type="ECO:0000313" key="9">
    <source>
        <dbReference type="Proteomes" id="UP000593765"/>
    </source>
</evidence>
<dbReference type="AlphaFoldDB" id="A0A7M2WYG0"/>
<dbReference type="GO" id="GO:0046872">
    <property type="term" value="F:metal ion binding"/>
    <property type="evidence" value="ECO:0007669"/>
    <property type="project" value="UniProtKB-KW"/>
</dbReference>
<name>A0A7M2WYG0_9BACT</name>
<accession>A0A7M2WYG0</accession>
<dbReference type="Proteomes" id="UP000593765">
    <property type="component" value="Chromosome"/>
</dbReference>
<keyword evidence="2" id="KW-0479">Metal-binding</keyword>
<dbReference type="KEGG" id="hbs:IPV69_04040"/>
<evidence type="ECO:0000256" key="1">
    <source>
        <dbReference type="ARBA" id="ARBA00022485"/>
    </source>
</evidence>